<keyword evidence="8" id="KW-0902">Two-component regulatory system</keyword>
<dbReference type="Pfam" id="PF02518">
    <property type="entry name" value="HATPase_c"/>
    <property type="match status" value="1"/>
</dbReference>
<dbReference type="Pfam" id="PF07730">
    <property type="entry name" value="HisKA_3"/>
    <property type="match status" value="1"/>
</dbReference>
<dbReference type="GO" id="GO:0000155">
    <property type="term" value="F:phosphorelay sensor kinase activity"/>
    <property type="evidence" value="ECO:0007669"/>
    <property type="project" value="InterPro"/>
</dbReference>
<dbReference type="EMBL" id="FWXV01000015">
    <property type="protein sequence ID" value="SMD26562.1"/>
    <property type="molecule type" value="Genomic_DNA"/>
</dbReference>
<feature type="domain" description="Histidine kinase/HSP90-like ATPase" evidence="10">
    <location>
        <begin position="283"/>
        <end position="366"/>
    </location>
</feature>
<feature type="transmembrane region" description="Helical" evidence="9">
    <location>
        <begin position="45"/>
        <end position="63"/>
    </location>
</feature>
<sequence>MRTSWRQYANDHPRVVDAALIALLLLAESGTATLNSNLPDAVGDLGWSSALPLAAAASLALLWRRSHPRAVVVFTALCVTAMGGVGYLITPLNLAPVMVALYELAMRVPGRTTRLYCVGVTALIVAASVLGNQYGYPWPLVILSPIFFLPLPVVLGATVQLRARHHVTEERLRIARELHDVVAHHMALANAQAGTAAYLVRSRPDQVQQILTELTGTTATALRELKATVGLLRHTDDTSSPLEPAPGLGRLPELTASFASAGLTVEVTIDGMQQPLPPDVDLAAFRIIQEALTNVTKHAEVDTAGVRLSYRDNRLTITVDNHGKPATVGAGFGLIGMRERARSAGGQFRAGPRPEGGFTVVTELPILSR</sequence>
<name>A0A1W2FXU1_KIBAR</name>
<dbReference type="CDD" id="cd16917">
    <property type="entry name" value="HATPase_UhpB-NarQ-NarX-like"/>
    <property type="match status" value="1"/>
</dbReference>
<keyword evidence="6 13" id="KW-0418">Kinase</keyword>
<evidence type="ECO:0000256" key="1">
    <source>
        <dbReference type="ARBA" id="ARBA00000085"/>
    </source>
</evidence>
<dbReference type="GO" id="GO:0005524">
    <property type="term" value="F:ATP binding"/>
    <property type="evidence" value="ECO:0007669"/>
    <property type="project" value="UniProtKB-KW"/>
</dbReference>
<evidence type="ECO:0000256" key="4">
    <source>
        <dbReference type="ARBA" id="ARBA00022679"/>
    </source>
</evidence>
<feature type="transmembrane region" description="Helical" evidence="9">
    <location>
        <begin position="70"/>
        <end position="89"/>
    </location>
</feature>
<dbReference type="InterPro" id="IPR011712">
    <property type="entry name" value="Sig_transdc_His_kin_sub3_dim/P"/>
</dbReference>
<keyword evidence="7" id="KW-0067">ATP-binding</keyword>
<dbReference type="PANTHER" id="PTHR24421:SF10">
    <property type="entry name" value="NITRATE_NITRITE SENSOR PROTEIN NARQ"/>
    <property type="match status" value="1"/>
</dbReference>
<keyword evidence="9" id="KW-1133">Transmembrane helix</keyword>
<evidence type="ECO:0000256" key="9">
    <source>
        <dbReference type="SAM" id="Phobius"/>
    </source>
</evidence>
<dbReference type="Pfam" id="PF23539">
    <property type="entry name" value="DUF7134"/>
    <property type="match status" value="1"/>
</dbReference>
<dbReference type="PANTHER" id="PTHR24421">
    <property type="entry name" value="NITRATE/NITRITE SENSOR PROTEIN NARX-RELATED"/>
    <property type="match status" value="1"/>
</dbReference>
<dbReference type="SUPFAM" id="SSF55874">
    <property type="entry name" value="ATPase domain of HSP90 chaperone/DNA topoisomerase II/histidine kinase"/>
    <property type="match status" value="1"/>
</dbReference>
<evidence type="ECO:0000313" key="14">
    <source>
        <dbReference type="Proteomes" id="UP000192674"/>
    </source>
</evidence>
<evidence type="ECO:0000259" key="12">
    <source>
        <dbReference type="Pfam" id="PF23539"/>
    </source>
</evidence>
<feature type="domain" description="Signal transduction histidine kinase subgroup 3 dimerisation and phosphoacceptor" evidence="11">
    <location>
        <begin position="170"/>
        <end position="236"/>
    </location>
</feature>
<evidence type="ECO:0000313" key="13">
    <source>
        <dbReference type="EMBL" id="SMD26562.1"/>
    </source>
</evidence>
<proteinExistence type="predicted"/>
<dbReference type="InterPro" id="IPR036890">
    <property type="entry name" value="HATPase_C_sf"/>
</dbReference>
<evidence type="ECO:0000256" key="5">
    <source>
        <dbReference type="ARBA" id="ARBA00022741"/>
    </source>
</evidence>
<dbReference type="Proteomes" id="UP000192674">
    <property type="component" value="Unassembled WGS sequence"/>
</dbReference>
<dbReference type="AlphaFoldDB" id="A0A1W2FXU1"/>
<dbReference type="InterPro" id="IPR055558">
    <property type="entry name" value="DUF7134"/>
</dbReference>
<dbReference type="Gene3D" id="3.30.565.10">
    <property type="entry name" value="Histidine kinase-like ATPase, C-terminal domain"/>
    <property type="match status" value="1"/>
</dbReference>
<feature type="transmembrane region" description="Helical" evidence="9">
    <location>
        <begin position="138"/>
        <end position="159"/>
    </location>
</feature>
<feature type="domain" description="DUF7134" evidence="12">
    <location>
        <begin position="8"/>
        <end position="153"/>
    </location>
</feature>
<evidence type="ECO:0000256" key="6">
    <source>
        <dbReference type="ARBA" id="ARBA00022777"/>
    </source>
</evidence>
<accession>A0A1W2FXU1</accession>
<keyword evidence="4" id="KW-0808">Transferase</keyword>
<keyword evidence="9" id="KW-0472">Membrane</keyword>
<dbReference type="OrthoDB" id="227596at2"/>
<evidence type="ECO:0000256" key="7">
    <source>
        <dbReference type="ARBA" id="ARBA00022840"/>
    </source>
</evidence>
<evidence type="ECO:0000259" key="11">
    <source>
        <dbReference type="Pfam" id="PF07730"/>
    </source>
</evidence>
<dbReference type="RefSeq" id="WP_084434345.1">
    <property type="nucleotide sequence ID" value="NZ_FWXV01000015.1"/>
</dbReference>
<keyword evidence="3" id="KW-0597">Phosphoprotein</keyword>
<gene>
    <name evidence="13" type="ORF">SAMN05661093_10145</name>
</gene>
<keyword evidence="14" id="KW-1185">Reference proteome</keyword>
<dbReference type="GO" id="GO:0016020">
    <property type="term" value="C:membrane"/>
    <property type="evidence" value="ECO:0007669"/>
    <property type="project" value="InterPro"/>
</dbReference>
<dbReference type="InterPro" id="IPR003594">
    <property type="entry name" value="HATPase_dom"/>
</dbReference>
<dbReference type="EC" id="2.7.13.3" evidence="2"/>
<evidence type="ECO:0000256" key="3">
    <source>
        <dbReference type="ARBA" id="ARBA00022553"/>
    </source>
</evidence>
<keyword evidence="5" id="KW-0547">Nucleotide-binding</keyword>
<comment type="catalytic activity">
    <reaction evidence="1">
        <text>ATP + protein L-histidine = ADP + protein N-phospho-L-histidine.</text>
        <dbReference type="EC" id="2.7.13.3"/>
    </reaction>
</comment>
<dbReference type="InterPro" id="IPR050482">
    <property type="entry name" value="Sensor_HK_TwoCompSys"/>
</dbReference>
<feature type="transmembrane region" description="Helical" evidence="9">
    <location>
        <begin position="113"/>
        <end position="131"/>
    </location>
</feature>
<organism evidence="13 14">
    <name type="scientific">Kibdelosporangium aridum</name>
    <dbReference type="NCBI Taxonomy" id="2030"/>
    <lineage>
        <taxon>Bacteria</taxon>
        <taxon>Bacillati</taxon>
        <taxon>Actinomycetota</taxon>
        <taxon>Actinomycetes</taxon>
        <taxon>Pseudonocardiales</taxon>
        <taxon>Pseudonocardiaceae</taxon>
        <taxon>Kibdelosporangium</taxon>
    </lineage>
</organism>
<dbReference type="GO" id="GO:0046983">
    <property type="term" value="F:protein dimerization activity"/>
    <property type="evidence" value="ECO:0007669"/>
    <property type="project" value="InterPro"/>
</dbReference>
<protein>
    <recommendedName>
        <fullName evidence="2">histidine kinase</fullName>
        <ecNumber evidence="2">2.7.13.3</ecNumber>
    </recommendedName>
</protein>
<evidence type="ECO:0000259" key="10">
    <source>
        <dbReference type="Pfam" id="PF02518"/>
    </source>
</evidence>
<reference evidence="13 14" key="1">
    <citation type="submission" date="2017-04" db="EMBL/GenBank/DDBJ databases">
        <authorList>
            <person name="Afonso C.L."/>
            <person name="Miller P.J."/>
            <person name="Scott M.A."/>
            <person name="Spackman E."/>
            <person name="Goraichik I."/>
            <person name="Dimitrov K.M."/>
            <person name="Suarez D.L."/>
            <person name="Swayne D.E."/>
        </authorList>
    </citation>
    <scope>NUCLEOTIDE SEQUENCE [LARGE SCALE GENOMIC DNA]</scope>
    <source>
        <strain evidence="13 14">DSM 43828</strain>
    </source>
</reference>
<evidence type="ECO:0000256" key="2">
    <source>
        <dbReference type="ARBA" id="ARBA00012438"/>
    </source>
</evidence>
<keyword evidence="9" id="KW-0812">Transmembrane</keyword>
<evidence type="ECO:0000256" key="8">
    <source>
        <dbReference type="ARBA" id="ARBA00023012"/>
    </source>
</evidence>
<dbReference type="Gene3D" id="1.20.5.1930">
    <property type="match status" value="1"/>
</dbReference>